<keyword evidence="2" id="KW-1185">Reference proteome</keyword>
<name>A0AAN9UR34_9PEZI</name>
<dbReference type="EMBL" id="JAKJXP020000084">
    <property type="protein sequence ID" value="KAK7748274.1"/>
    <property type="molecule type" value="Genomic_DNA"/>
</dbReference>
<evidence type="ECO:0000313" key="1">
    <source>
        <dbReference type="EMBL" id="KAK7748274.1"/>
    </source>
</evidence>
<proteinExistence type="predicted"/>
<accession>A0AAN9UR34</accession>
<evidence type="ECO:0000313" key="2">
    <source>
        <dbReference type="Proteomes" id="UP001320420"/>
    </source>
</evidence>
<reference evidence="1 2" key="1">
    <citation type="submission" date="2024-02" db="EMBL/GenBank/DDBJ databases">
        <title>De novo assembly and annotation of 12 fungi associated with fruit tree decline syndrome in Ontario, Canada.</title>
        <authorList>
            <person name="Sulman M."/>
            <person name="Ellouze W."/>
            <person name="Ilyukhin E."/>
        </authorList>
    </citation>
    <scope>NUCLEOTIDE SEQUENCE [LARGE SCALE GENOMIC DNA]</scope>
    <source>
        <strain evidence="1 2">M11/M66-122</strain>
    </source>
</reference>
<dbReference type="Proteomes" id="UP001320420">
    <property type="component" value="Unassembled WGS sequence"/>
</dbReference>
<protein>
    <submittedName>
        <fullName evidence="1">Uncharacterized protein</fullName>
    </submittedName>
</protein>
<gene>
    <name evidence="1" type="ORF">SLS62_008734</name>
</gene>
<organism evidence="1 2">
    <name type="scientific">Diatrype stigma</name>
    <dbReference type="NCBI Taxonomy" id="117547"/>
    <lineage>
        <taxon>Eukaryota</taxon>
        <taxon>Fungi</taxon>
        <taxon>Dikarya</taxon>
        <taxon>Ascomycota</taxon>
        <taxon>Pezizomycotina</taxon>
        <taxon>Sordariomycetes</taxon>
        <taxon>Xylariomycetidae</taxon>
        <taxon>Xylariales</taxon>
        <taxon>Diatrypaceae</taxon>
        <taxon>Diatrype</taxon>
    </lineage>
</organism>
<sequence length="380" mass="44650">MAEEEYCGRRLMDWNERVSEYWVQRPEAQAALARDAEVLRGAEENGCSVEEHLGEGKTVERDMMIYRRCIEAQRIARMGREFYGFLHLPPEVRMLIYEHLLGVGDVFVPNSEEARLKLNVMNRHAVVPLKSSQLYKACGERYYRYRHYNNSIVTKEAQGRYTPGLIQAVCKRIQHEASQVFWARNRFIFSYGRPKFPLGFSGELGLGWMADYMKLARDLSYTFDSREGSRRPGSDYSGPVLDLREVRKNINFLGHGPAVERERGEGIHLDLDMWVRPQWEEIALRLRAKTRLRRLQLDFEECYCPVGCCRNVEYACSYLRGDWELAMPELVEIVGWLDEREKKQIRQWLIPLDNRENVEIRFVGQSIETWNMFNDPDDSP</sequence>
<comment type="caution">
    <text evidence="1">The sequence shown here is derived from an EMBL/GenBank/DDBJ whole genome shotgun (WGS) entry which is preliminary data.</text>
</comment>
<dbReference type="AlphaFoldDB" id="A0AAN9UR34"/>